<dbReference type="Gene3D" id="3.40.50.150">
    <property type="entry name" value="Vaccinia Virus protein VP39"/>
    <property type="match status" value="1"/>
</dbReference>
<dbReference type="SUPFAM" id="SSF53335">
    <property type="entry name" value="S-adenosyl-L-methionine-dependent methyltransferases"/>
    <property type="match status" value="1"/>
</dbReference>
<dbReference type="EnsemblMetazoa" id="PPA34047.1">
    <property type="protein sequence ID" value="PPA34047.1"/>
    <property type="gene ID" value="WBGene00272416"/>
</dbReference>
<name>A0A2A6BC92_PRIPA</name>
<organism evidence="3 4">
    <name type="scientific">Pristionchus pacificus</name>
    <name type="common">Parasitic nematode worm</name>
    <dbReference type="NCBI Taxonomy" id="54126"/>
    <lineage>
        <taxon>Eukaryota</taxon>
        <taxon>Metazoa</taxon>
        <taxon>Ecdysozoa</taxon>
        <taxon>Nematoda</taxon>
        <taxon>Chromadorea</taxon>
        <taxon>Rhabditida</taxon>
        <taxon>Rhabditina</taxon>
        <taxon>Diplogasteromorpha</taxon>
        <taxon>Diplogasteroidea</taxon>
        <taxon>Neodiplogasteridae</taxon>
        <taxon>Pristionchus</taxon>
    </lineage>
</organism>
<dbReference type="PANTHER" id="PTHR44068:SF1">
    <property type="entry name" value="HYPOTHETICAL LOC100005854"/>
    <property type="match status" value="1"/>
</dbReference>
<sequence>MLLQLLSRFYFFVFDRLICYHLLKIYSAQFKIRFMNLGYVNDNDGAVNNAIRENGVEESEAPHIGLYEKTLSLHPQYPSLNDCRLLEVGCGQGGGIDWINRSHPSLTSVTGMDRVAIRDSIVTGDAHDLPFKPSSFDIVINIESSHLYRNPQLFFDECSRVLSKGGHLCWTDLRFDGDEKQVLNQAEKAGFKLVSIEEITDSVIRGMEKVAQRYDQILLTAPWYIKLFGDTFRKTYCAPGTEAYVKREKRYWTACWVKK</sequence>
<dbReference type="GO" id="GO:0016126">
    <property type="term" value="P:sterol biosynthetic process"/>
    <property type="evidence" value="ECO:0000318"/>
    <property type="project" value="GO_Central"/>
</dbReference>
<dbReference type="InterPro" id="IPR050447">
    <property type="entry name" value="Erg6_SMT_methyltransf"/>
</dbReference>
<keyword evidence="1" id="KW-0808">Transferase</keyword>
<protein>
    <submittedName>
        <fullName evidence="3">Methyltransferase</fullName>
    </submittedName>
</protein>
<evidence type="ECO:0000256" key="2">
    <source>
        <dbReference type="ARBA" id="ARBA00038188"/>
    </source>
</evidence>
<reference evidence="3" key="2">
    <citation type="submission" date="2022-06" db="UniProtKB">
        <authorList>
            <consortium name="EnsemblMetazoa"/>
        </authorList>
    </citation>
    <scope>IDENTIFICATION</scope>
    <source>
        <strain evidence="3">PS312</strain>
    </source>
</reference>
<accession>A0A2A6BC92</accession>
<dbReference type="Proteomes" id="UP000005239">
    <property type="component" value="Unassembled WGS sequence"/>
</dbReference>
<dbReference type="CDD" id="cd02440">
    <property type="entry name" value="AdoMet_MTases"/>
    <property type="match status" value="1"/>
</dbReference>
<reference evidence="4" key="1">
    <citation type="journal article" date="2008" name="Nat. Genet.">
        <title>The Pristionchus pacificus genome provides a unique perspective on nematode lifestyle and parasitism.</title>
        <authorList>
            <person name="Dieterich C."/>
            <person name="Clifton S.W."/>
            <person name="Schuster L.N."/>
            <person name="Chinwalla A."/>
            <person name="Delehaunty K."/>
            <person name="Dinkelacker I."/>
            <person name="Fulton L."/>
            <person name="Fulton R."/>
            <person name="Godfrey J."/>
            <person name="Minx P."/>
            <person name="Mitreva M."/>
            <person name="Roeseler W."/>
            <person name="Tian H."/>
            <person name="Witte H."/>
            <person name="Yang S.P."/>
            <person name="Wilson R.K."/>
            <person name="Sommer R.J."/>
        </authorList>
    </citation>
    <scope>NUCLEOTIDE SEQUENCE [LARGE SCALE GENOMIC DNA]</scope>
    <source>
        <strain evidence="4">PS312</strain>
    </source>
</reference>
<evidence type="ECO:0000313" key="4">
    <source>
        <dbReference type="Proteomes" id="UP000005239"/>
    </source>
</evidence>
<dbReference type="GO" id="GO:0005783">
    <property type="term" value="C:endoplasmic reticulum"/>
    <property type="evidence" value="ECO:0000318"/>
    <property type="project" value="GO_Central"/>
</dbReference>
<evidence type="ECO:0000256" key="1">
    <source>
        <dbReference type="ARBA" id="ARBA00022679"/>
    </source>
</evidence>
<accession>A0A8R1ULY9</accession>
<dbReference type="InterPro" id="IPR029063">
    <property type="entry name" value="SAM-dependent_MTases_sf"/>
</dbReference>
<dbReference type="PANTHER" id="PTHR44068">
    <property type="entry name" value="ZGC:194242"/>
    <property type="match status" value="1"/>
</dbReference>
<gene>
    <name evidence="3" type="primary">WBGene00272416</name>
</gene>
<keyword evidence="4" id="KW-1185">Reference proteome</keyword>
<dbReference type="OrthoDB" id="506498at2759"/>
<dbReference type="AlphaFoldDB" id="A0A2A6BC92"/>
<proteinExistence type="inferred from homology"/>
<dbReference type="Pfam" id="PF08241">
    <property type="entry name" value="Methyltransf_11"/>
    <property type="match status" value="1"/>
</dbReference>
<dbReference type="GO" id="GO:0003838">
    <property type="term" value="F:sterol 24-C-methyltransferase activity"/>
    <property type="evidence" value="ECO:0000318"/>
    <property type="project" value="GO_Central"/>
</dbReference>
<comment type="similarity">
    <text evidence="2">Belongs to the class I-like SAM-binding methyltransferase superfamily. Erg6/SMT family.</text>
</comment>
<dbReference type="InterPro" id="IPR013216">
    <property type="entry name" value="Methyltransf_11"/>
</dbReference>
<evidence type="ECO:0000313" key="3">
    <source>
        <dbReference type="EnsemblMetazoa" id="PPA34047.1"/>
    </source>
</evidence>